<dbReference type="AlphaFoldDB" id="A0AAX1N0Y7"/>
<name>A0AAX1N0Y7_9BACT</name>
<dbReference type="Proteomes" id="UP000678679">
    <property type="component" value="Chromosome 1"/>
</dbReference>
<accession>A0AAX1N0Y7</accession>
<proteinExistence type="predicted"/>
<reference evidence="2 3" key="1">
    <citation type="submission" date="2021-05" db="EMBL/GenBank/DDBJ databases">
        <title>Comparative genomic studies on the polysaccharide-degrading batcterial strains of the Flammeovirga genus.</title>
        <authorList>
            <person name="Zewei F."/>
            <person name="Zheng Z."/>
            <person name="Yu L."/>
            <person name="Ruyue G."/>
            <person name="Yanhong M."/>
            <person name="Yuanyuan C."/>
            <person name="Jingyan G."/>
            <person name="Wenjun H."/>
        </authorList>
    </citation>
    <scope>NUCLEOTIDE SEQUENCE [LARGE SCALE GENOMIC DNA]</scope>
    <source>
        <strain evidence="2 3">NBRC:100898</strain>
    </source>
</reference>
<dbReference type="InterPro" id="IPR050491">
    <property type="entry name" value="AmpC-like"/>
</dbReference>
<dbReference type="InterPro" id="IPR001466">
    <property type="entry name" value="Beta-lactam-related"/>
</dbReference>
<gene>
    <name evidence="2" type="ORF">KMW28_15175</name>
</gene>
<sequence length="370" mass="42877">MRILFFFILSMTTAYGQVNQKDIHKFEKYVNKLLTDSQKAPVANIFCYIENDSILVHKGFGHLNVKGDEVNKNSTFKIASITKMFTSTVILQMMEEDLIDLDAPVSRYLSDINYLQFDSLHLYQGKSYGNTITIRQLLQHRSGLGDIFIDTYETFVDHMKKHSQKEWTPEKLFEFYYKNEVNHMTHFQPDSGYYYTDVGYFLLGLTIEKVTKKSLAENYRERILDPLELTSTYFEYHEENPSKNKQASAYIGDWEITGNVNTSYDWGGGGLVSNTQDLSKFIHGLFDQKLFQKKETLEMMTEARSIGRKYGMGITTYSFNDRIYYGHGGFWGSLMAYDPIHNSTIILSINQVEPPFQEIKLIKKAVALVE</sequence>
<protein>
    <submittedName>
        <fullName evidence="2">Beta-lactamase family protein</fullName>
    </submittedName>
</protein>
<dbReference type="EMBL" id="CP076132">
    <property type="protein sequence ID" value="QWG00992.1"/>
    <property type="molecule type" value="Genomic_DNA"/>
</dbReference>
<dbReference type="PANTHER" id="PTHR46825:SF7">
    <property type="entry name" value="D-ALANYL-D-ALANINE CARBOXYPEPTIDASE"/>
    <property type="match status" value="1"/>
</dbReference>
<evidence type="ECO:0000313" key="3">
    <source>
        <dbReference type="Proteomes" id="UP000678679"/>
    </source>
</evidence>
<dbReference type="Pfam" id="PF00144">
    <property type="entry name" value="Beta-lactamase"/>
    <property type="match status" value="1"/>
</dbReference>
<evidence type="ECO:0000259" key="1">
    <source>
        <dbReference type="Pfam" id="PF00144"/>
    </source>
</evidence>
<organism evidence="2 3">
    <name type="scientific">Flammeovirga yaeyamensis</name>
    <dbReference type="NCBI Taxonomy" id="367791"/>
    <lineage>
        <taxon>Bacteria</taxon>
        <taxon>Pseudomonadati</taxon>
        <taxon>Bacteroidota</taxon>
        <taxon>Cytophagia</taxon>
        <taxon>Cytophagales</taxon>
        <taxon>Flammeovirgaceae</taxon>
        <taxon>Flammeovirga</taxon>
    </lineage>
</organism>
<dbReference type="KEGG" id="fya:KMW28_15175"/>
<dbReference type="InterPro" id="IPR012338">
    <property type="entry name" value="Beta-lactam/transpept-like"/>
</dbReference>
<dbReference type="SUPFAM" id="SSF56601">
    <property type="entry name" value="beta-lactamase/transpeptidase-like"/>
    <property type="match status" value="1"/>
</dbReference>
<evidence type="ECO:0000313" key="2">
    <source>
        <dbReference type="EMBL" id="QWG00992.1"/>
    </source>
</evidence>
<dbReference type="RefSeq" id="WP_169662577.1">
    <property type="nucleotide sequence ID" value="NZ_CP076132.1"/>
</dbReference>
<dbReference type="PANTHER" id="PTHR46825">
    <property type="entry name" value="D-ALANYL-D-ALANINE-CARBOXYPEPTIDASE/ENDOPEPTIDASE AMPH"/>
    <property type="match status" value="1"/>
</dbReference>
<dbReference type="Gene3D" id="3.40.710.10">
    <property type="entry name" value="DD-peptidase/beta-lactamase superfamily"/>
    <property type="match status" value="1"/>
</dbReference>
<keyword evidence="3" id="KW-1185">Reference proteome</keyword>
<feature type="domain" description="Beta-lactamase-related" evidence="1">
    <location>
        <begin position="46"/>
        <end position="357"/>
    </location>
</feature>